<evidence type="ECO:0000256" key="4">
    <source>
        <dbReference type="SAM" id="MobiDB-lite"/>
    </source>
</evidence>
<evidence type="ECO:0000256" key="2">
    <source>
        <dbReference type="ARBA" id="ARBA00022771"/>
    </source>
</evidence>
<dbReference type="AlphaFoldDB" id="A0A196SCH0"/>
<dbReference type="SMART" id="SM00249">
    <property type="entry name" value="PHD"/>
    <property type="match status" value="1"/>
</dbReference>
<dbReference type="InterPro" id="IPR011011">
    <property type="entry name" value="Znf_FYVE_PHD"/>
</dbReference>
<gene>
    <name evidence="6" type="ORF">AV274_4579</name>
</gene>
<dbReference type="InterPro" id="IPR019787">
    <property type="entry name" value="Znf_PHD-finger"/>
</dbReference>
<dbReference type="OrthoDB" id="1870062at2759"/>
<evidence type="ECO:0000313" key="7">
    <source>
        <dbReference type="Proteomes" id="UP000078348"/>
    </source>
</evidence>
<protein>
    <recommendedName>
        <fullName evidence="5">Zinc finger PHD-type domain-containing protein</fullName>
    </recommendedName>
</protein>
<dbReference type="EMBL" id="LXWW01000336">
    <property type="protein sequence ID" value="OAO13704.1"/>
    <property type="molecule type" value="Genomic_DNA"/>
</dbReference>
<feature type="domain" description="Zinc finger PHD-type" evidence="5">
    <location>
        <begin position="443"/>
        <end position="482"/>
    </location>
</feature>
<accession>A0A196SCH0</accession>
<evidence type="ECO:0000256" key="3">
    <source>
        <dbReference type="ARBA" id="ARBA00022833"/>
    </source>
</evidence>
<feature type="compositionally biased region" description="Basic and acidic residues" evidence="4">
    <location>
        <begin position="323"/>
        <end position="332"/>
    </location>
</feature>
<dbReference type="Gene3D" id="3.30.40.10">
    <property type="entry name" value="Zinc/RING finger domain, C3HC4 (zinc finger)"/>
    <property type="match status" value="1"/>
</dbReference>
<comment type="caution">
    <text evidence="6">The sequence shown here is derived from an EMBL/GenBank/DDBJ whole genome shotgun (WGS) entry which is preliminary data.</text>
</comment>
<reference evidence="6 7" key="1">
    <citation type="submission" date="2016-05" db="EMBL/GenBank/DDBJ databases">
        <title>Nuclear genome of Blastocystis sp. subtype 1 NandII.</title>
        <authorList>
            <person name="Gentekaki E."/>
            <person name="Curtis B."/>
            <person name="Stairs C."/>
            <person name="Eme L."/>
            <person name="Herman E."/>
            <person name="Klimes V."/>
            <person name="Arias M.C."/>
            <person name="Elias M."/>
            <person name="Hilliou F."/>
            <person name="Klute M."/>
            <person name="Malik S.-B."/>
            <person name="Pightling A."/>
            <person name="Rachubinski R."/>
            <person name="Salas D."/>
            <person name="Schlacht A."/>
            <person name="Suga H."/>
            <person name="Archibald J."/>
            <person name="Ball S.G."/>
            <person name="Clark G."/>
            <person name="Dacks J."/>
            <person name="Van Der Giezen M."/>
            <person name="Tsaousis A."/>
            <person name="Roger A."/>
        </authorList>
    </citation>
    <scope>NUCLEOTIDE SEQUENCE [LARGE SCALE GENOMIC DNA]</scope>
    <source>
        <strain evidence="7">ATCC 50177 / NandII</strain>
    </source>
</reference>
<dbReference type="Proteomes" id="UP000078348">
    <property type="component" value="Unassembled WGS sequence"/>
</dbReference>
<dbReference type="InterPro" id="IPR019786">
    <property type="entry name" value="Zinc_finger_PHD-type_CS"/>
</dbReference>
<dbReference type="Pfam" id="PF00628">
    <property type="entry name" value="PHD"/>
    <property type="match status" value="1"/>
</dbReference>
<keyword evidence="3" id="KW-0862">Zinc</keyword>
<dbReference type="InterPro" id="IPR013083">
    <property type="entry name" value="Znf_RING/FYVE/PHD"/>
</dbReference>
<dbReference type="PROSITE" id="PS01359">
    <property type="entry name" value="ZF_PHD_1"/>
    <property type="match status" value="1"/>
</dbReference>
<sequence>MTEVSYISVEVKEINGVLKQLADVMEMCMWHLCWKNIQDTVSEMPSIIEGVNGVCEEYRKRVTEIESSLNSNDYISHNLLKYFETVVINVIDCVCRLFHPNEPLPDSMPGFEEMCEVKKGLLEKYDNSIMANENISLTMTTASHKAYCSSRSEIENATLRIEKLLSAWSKHTLPLYPITFQLLCDTASSLTSFVTVLCGAVAAPIDAHSPFFNHAGWLDLRSHPPTILPKDGLLLSLLSESGIASPLAQYNTNALHSPVPANAPDRARSDAPKALPSPKRVHVEESDETPVTSPTSNEEEEEDYYPHHSARRGSRYQTPVGEFDPHVRDTYKPTRTPPELVWDPTRLSSEQLNRFVSYFPADVLEDVYVVIQQKNYDLKLAYEELEKNPPLNPISQYSPEDERRLEDNIDNMTMVHHNYFPYVKSTDMVDLFYHMDASFKDDICTICQGAGALVFCSKCPRGFHKSCLHLNTTKDFICPFCLVNREQLTPSEIDRVQTKYKMYIADKNPQGTRTNSKKQ</sequence>
<proteinExistence type="predicted"/>
<name>A0A196SCH0_BLAHN</name>
<organism evidence="6 7">
    <name type="scientific">Blastocystis sp. subtype 1 (strain ATCC 50177 / NandII)</name>
    <dbReference type="NCBI Taxonomy" id="478820"/>
    <lineage>
        <taxon>Eukaryota</taxon>
        <taxon>Sar</taxon>
        <taxon>Stramenopiles</taxon>
        <taxon>Bigyra</taxon>
        <taxon>Opalozoa</taxon>
        <taxon>Opalinata</taxon>
        <taxon>Blastocystidae</taxon>
        <taxon>Blastocystis</taxon>
    </lineage>
</organism>
<keyword evidence="1" id="KW-0479">Metal-binding</keyword>
<evidence type="ECO:0000259" key="5">
    <source>
        <dbReference type="SMART" id="SM00249"/>
    </source>
</evidence>
<dbReference type="SUPFAM" id="SSF57903">
    <property type="entry name" value="FYVE/PHD zinc finger"/>
    <property type="match status" value="1"/>
</dbReference>
<evidence type="ECO:0000256" key="1">
    <source>
        <dbReference type="ARBA" id="ARBA00022723"/>
    </source>
</evidence>
<evidence type="ECO:0000313" key="6">
    <source>
        <dbReference type="EMBL" id="OAO13704.1"/>
    </source>
</evidence>
<dbReference type="GO" id="GO:0008270">
    <property type="term" value="F:zinc ion binding"/>
    <property type="evidence" value="ECO:0007669"/>
    <property type="project" value="UniProtKB-KW"/>
</dbReference>
<dbReference type="InterPro" id="IPR001965">
    <property type="entry name" value="Znf_PHD"/>
</dbReference>
<keyword evidence="7" id="KW-1185">Reference proteome</keyword>
<feature type="region of interest" description="Disordered" evidence="4">
    <location>
        <begin position="255"/>
        <end position="337"/>
    </location>
</feature>
<keyword evidence="2" id="KW-0863">Zinc-finger</keyword>